<dbReference type="Pfam" id="PF00400">
    <property type="entry name" value="WD40"/>
    <property type="match status" value="1"/>
</dbReference>
<dbReference type="GO" id="GO:0000462">
    <property type="term" value="P:maturation of SSU-rRNA from tricistronic rRNA transcript (SSU-rRNA, 5.8S rRNA, LSU-rRNA)"/>
    <property type="evidence" value="ECO:0007669"/>
    <property type="project" value="InterPro"/>
</dbReference>
<evidence type="ECO:0000256" key="1">
    <source>
        <dbReference type="SAM" id="MobiDB-lite"/>
    </source>
</evidence>
<dbReference type="Proteomes" id="UP000799441">
    <property type="component" value="Unassembled WGS sequence"/>
</dbReference>
<evidence type="ECO:0000313" key="2">
    <source>
        <dbReference type="EMBL" id="KAF2717118.1"/>
    </source>
</evidence>
<feature type="compositionally biased region" description="Acidic residues" evidence="1">
    <location>
        <begin position="791"/>
        <end position="801"/>
    </location>
</feature>
<accession>A0A9P4UKT6</accession>
<comment type="caution">
    <text evidence="2">The sequence shown here is derived from an EMBL/GenBank/DDBJ whole genome shotgun (WGS) entry which is preliminary data.</text>
</comment>
<dbReference type="SUPFAM" id="SSF63829">
    <property type="entry name" value="Calcium-dependent phosphotriesterase"/>
    <property type="match status" value="1"/>
</dbReference>
<feature type="region of interest" description="Disordered" evidence="1">
    <location>
        <begin position="572"/>
        <end position="601"/>
    </location>
</feature>
<dbReference type="OrthoDB" id="8883818at2759"/>
<dbReference type="SMART" id="SM00320">
    <property type="entry name" value="WD40"/>
    <property type="match status" value="8"/>
</dbReference>
<dbReference type="EMBL" id="MU003851">
    <property type="protein sequence ID" value="KAF2717118.1"/>
    <property type="molecule type" value="Genomic_DNA"/>
</dbReference>
<dbReference type="GO" id="GO:0034455">
    <property type="term" value="C:t-UTP complex"/>
    <property type="evidence" value="ECO:0007669"/>
    <property type="project" value="TreeGrafter"/>
</dbReference>
<protein>
    <submittedName>
        <fullName evidence="2">Small nucleolar ribonucleoprotein-like protein complex subunit</fullName>
    </submittedName>
</protein>
<evidence type="ECO:0000313" key="3">
    <source>
        <dbReference type="Proteomes" id="UP000799441"/>
    </source>
</evidence>
<gene>
    <name evidence="2" type="ORF">K431DRAFT_277495</name>
</gene>
<dbReference type="InterPro" id="IPR015943">
    <property type="entry name" value="WD40/YVTN_repeat-like_dom_sf"/>
</dbReference>
<keyword evidence="2" id="KW-0687">Ribonucleoprotein</keyword>
<feature type="compositionally biased region" description="Low complexity" evidence="1">
    <location>
        <begin position="583"/>
        <end position="592"/>
    </location>
</feature>
<proteinExistence type="predicted"/>
<organism evidence="2 3">
    <name type="scientific">Polychaeton citri CBS 116435</name>
    <dbReference type="NCBI Taxonomy" id="1314669"/>
    <lineage>
        <taxon>Eukaryota</taxon>
        <taxon>Fungi</taxon>
        <taxon>Dikarya</taxon>
        <taxon>Ascomycota</taxon>
        <taxon>Pezizomycotina</taxon>
        <taxon>Dothideomycetes</taxon>
        <taxon>Dothideomycetidae</taxon>
        <taxon>Capnodiales</taxon>
        <taxon>Capnodiaceae</taxon>
        <taxon>Polychaeton</taxon>
    </lineage>
</organism>
<dbReference type="SUPFAM" id="SSF50978">
    <property type="entry name" value="WD40 repeat-like"/>
    <property type="match status" value="2"/>
</dbReference>
<dbReference type="InterPro" id="IPR046351">
    <property type="entry name" value="UTP4"/>
</dbReference>
<sequence>MDVHRSRFVPFPTSAITALAFSRSSDSGYESTPPALRLALGRANGAIEIWNPFDSTWVQEAIFVGDQNSIDGLVWTQDPDERDADGGLVIGQQRLFSIASSPSVTEWDLATGLPKRTSTGNFSEVWCFAAQPRWRPQKNPSDTAQHSDILVGCGDGTMALLSTADDDLTFKRFLARVSGKKARCMCVTYQNRDVAVAGFADSIIRVYDTKSGASLRSLSLGVGIPGAPKDALVWQVKCLPNGDIVSADSNGEVRFWDGRTYSLSQRVTGHDADCLDLAVSHDGKTVFSGSIDGKMAVYRLSANPGGRRTWSKASHRRVHQGEVKSLAAFDSKGMSVIVSGGSDVAPVVTPLRDFGREMLRTLPALPQASPVTSAPRVRLLVSWHERDILVWRIAKQGEADSAAAASPRKLVARIMLDTKCPIRDVAITDDGRLLAAVTVSESRVFQLRKRPDHEGLAIRKVELPKSLSTIGARLVRISPDGKWLAFVALDDEVHVARVLPEHDRPKLLRVLSKTVELERTGRKAPNQTGLRGYETVVTHAAFSSDSSMLATCDRAGFVDTWVLEGHEDTTSAECESAARDSAKGSSIAGSDSSDSDSSDDDDIDIVLFHGQHWADNPAGNLPRIDSSPLVLTFRPTPDHQARGLVNGNPGVHATRHNPHAHSHSLPPGPHLLVAVTAKHSVYEFDADAGRLSSWSRRNPSSVLPRDFHRLRDRAMGAVWDMNGSQERLWLYGYTWVFMLDLKQEFGDGQETDTKKKRRRKSNTNDADVNGSPQKRLKINGERSDQTKADEERDGEAVDDAAEDDRRLVTSNRDALAAAKSTANGSKHWHTFKYKPILGMASLADSSALVENAPLEVVLVECPFDERSR</sequence>
<dbReference type="GO" id="GO:0003723">
    <property type="term" value="F:RNA binding"/>
    <property type="evidence" value="ECO:0007669"/>
    <property type="project" value="TreeGrafter"/>
</dbReference>
<keyword evidence="3" id="KW-1185">Reference proteome</keyword>
<dbReference type="InterPro" id="IPR001680">
    <property type="entry name" value="WD40_rpt"/>
</dbReference>
<dbReference type="InterPro" id="IPR036322">
    <property type="entry name" value="WD40_repeat_dom_sf"/>
</dbReference>
<reference evidence="2" key="1">
    <citation type="journal article" date="2020" name="Stud. Mycol.">
        <title>101 Dothideomycetes genomes: a test case for predicting lifestyles and emergence of pathogens.</title>
        <authorList>
            <person name="Haridas S."/>
            <person name="Albert R."/>
            <person name="Binder M."/>
            <person name="Bloem J."/>
            <person name="Labutti K."/>
            <person name="Salamov A."/>
            <person name="Andreopoulos B."/>
            <person name="Baker S."/>
            <person name="Barry K."/>
            <person name="Bills G."/>
            <person name="Bluhm B."/>
            <person name="Cannon C."/>
            <person name="Castanera R."/>
            <person name="Culley D."/>
            <person name="Daum C."/>
            <person name="Ezra D."/>
            <person name="Gonzalez J."/>
            <person name="Henrissat B."/>
            <person name="Kuo A."/>
            <person name="Liang C."/>
            <person name="Lipzen A."/>
            <person name="Lutzoni F."/>
            <person name="Magnuson J."/>
            <person name="Mondo S."/>
            <person name="Nolan M."/>
            <person name="Ohm R."/>
            <person name="Pangilinan J."/>
            <person name="Park H.-J."/>
            <person name="Ramirez L."/>
            <person name="Alfaro M."/>
            <person name="Sun H."/>
            <person name="Tritt A."/>
            <person name="Yoshinaga Y."/>
            <person name="Zwiers L.-H."/>
            <person name="Turgeon B."/>
            <person name="Goodwin S."/>
            <person name="Spatafora J."/>
            <person name="Crous P."/>
            <person name="Grigoriev I."/>
        </authorList>
    </citation>
    <scope>NUCLEOTIDE SEQUENCE</scope>
    <source>
        <strain evidence="2">CBS 116435</strain>
    </source>
</reference>
<dbReference type="GO" id="GO:0030686">
    <property type="term" value="C:90S preribosome"/>
    <property type="evidence" value="ECO:0007669"/>
    <property type="project" value="InterPro"/>
</dbReference>
<feature type="compositionally biased region" description="Polar residues" evidence="1">
    <location>
        <begin position="763"/>
        <end position="772"/>
    </location>
</feature>
<dbReference type="Gene3D" id="2.130.10.10">
    <property type="entry name" value="YVTN repeat-like/Quinoprotein amine dehydrogenase"/>
    <property type="match status" value="3"/>
</dbReference>
<dbReference type="PANTHER" id="PTHR44163">
    <property type="entry name" value="U3 SMALL NUCLEOLAR RNA-ASSOCIATED PROTEIN 4 HOMOLOG"/>
    <property type="match status" value="1"/>
</dbReference>
<name>A0A9P4UKT6_9PEZI</name>
<dbReference type="PANTHER" id="PTHR44163:SF1">
    <property type="entry name" value="U3 SMALL NUCLEOLAR RNA-ASSOCIATED PROTEIN 4 HOMOLOG"/>
    <property type="match status" value="1"/>
</dbReference>
<feature type="region of interest" description="Disordered" evidence="1">
    <location>
        <begin position="748"/>
        <end position="801"/>
    </location>
</feature>
<feature type="compositionally biased region" description="Basic and acidic residues" evidence="1">
    <location>
        <begin position="778"/>
        <end position="790"/>
    </location>
</feature>
<dbReference type="AlphaFoldDB" id="A0A9P4UKT6"/>
<dbReference type="GO" id="GO:0032040">
    <property type="term" value="C:small-subunit processome"/>
    <property type="evidence" value="ECO:0007669"/>
    <property type="project" value="TreeGrafter"/>
</dbReference>